<dbReference type="Pfam" id="PF00462">
    <property type="entry name" value="Glutaredoxin"/>
    <property type="match status" value="1"/>
</dbReference>
<dbReference type="CDD" id="cd03028">
    <property type="entry name" value="GRX_PICOT_like"/>
    <property type="match status" value="1"/>
</dbReference>
<keyword evidence="5" id="KW-0676">Redox-active center</keyword>
<accession>A0A2S2NRS7</accession>
<evidence type="ECO:0000313" key="9">
    <source>
        <dbReference type="EMBL" id="MBY19837.1"/>
    </source>
</evidence>
<dbReference type="PANTHER" id="PTHR10293:SF16">
    <property type="entry name" value="GLUTAREDOXIN-RELATED PROTEIN 5, MITOCHONDRIAL"/>
    <property type="match status" value="1"/>
</dbReference>
<dbReference type="SUPFAM" id="SSF52833">
    <property type="entry name" value="Thioredoxin-like"/>
    <property type="match status" value="1"/>
</dbReference>
<dbReference type="FunFam" id="3.40.30.10:FF:000005">
    <property type="entry name" value="Glutaredoxin 5"/>
    <property type="match status" value="1"/>
</dbReference>
<dbReference type="PANTHER" id="PTHR10293">
    <property type="entry name" value="GLUTAREDOXIN FAMILY MEMBER"/>
    <property type="match status" value="1"/>
</dbReference>
<dbReference type="Gene3D" id="3.40.30.10">
    <property type="entry name" value="Glutaredoxin"/>
    <property type="match status" value="1"/>
</dbReference>
<evidence type="ECO:0000256" key="2">
    <source>
        <dbReference type="ARBA" id="ARBA00022723"/>
    </source>
</evidence>
<keyword evidence="2" id="KW-0479">Metal-binding</keyword>
<dbReference type="AlphaFoldDB" id="A0A2S2NRS7"/>
<dbReference type="GO" id="GO:0051537">
    <property type="term" value="F:2 iron, 2 sulfur cluster binding"/>
    <property type="evidence" value="ECO:0007669"/>
    <property type="project" value="UniProtKB-KW"/>
</dbReference>
<reference evidence="9" key="1">
    <citation type="submission" date="2018-04" db="EMBL/GenBank/DDBJ databases">
        <title>Transcriptome of Schizaphis graminum biotype I.</title>
        <authorList>
            <person name="Scully E.D."/>
            <person name="Geib S.M."/>
            <person name="Palmer N.A."/>
            <person name="Koch K."/>
            <person name="Bradshaw J."/>
            <person name="Heng-Moss T."/>
            <person name="Sarath G."/>
        </authorList>
    </citation>
    <scope>NUCLEOTIDE SEQUENCE</scope>
</reference>
<keyword evidence="1" id="KW-0001">2Fe-2S</keyword>
<evidence type="ECO:0000256" key="7">
    <source>
        <dbReference type="ARBA" id="ARBA00076083"/>
    </source>
</evidence>
<dbReference type="PROSITE" id="PS51354">
    <property type="entry name" value="GLUTAREDOXIN_2"/>
    <property type="match status" value="1"/>
</dbReference>
<keyword evidence="4" id="KW-0411">Iron-sulfur</keyword>
<dbReference type="InterPro" id="IPR004480">
    <property type="entry name" value="Monothiol_GRX-rel"/>
</dbReference>
<keyword evidence="3" id="KW-0408">Iron</keyword>
<dbReference type="GO" id="GO:0005759">
    <property type="term" value="C:mitochondrial matrix"/>
    <property type="evidence" value="ECO:0007669"/>
    <property type="project" value="TreeGrafter"/>
</dbReference>
<gene>
    <name evidence="9" type="ORF">g.78572</name>
</gene>
<feature type="domain" description="Glutaredoxin" evidence="8">
    <location>
        <begin position="48"/>
        <end position="112"/>
    </location>
</feature>
<evidence type="ECO:0000256" key="4">
    <source>
        <dbReference type="ARBA" id="ARBA00023014"/>
    </source>
</evidence>
<evidence type="ECO:0000256" key="1">
    <source>
        <dbReference type="ARBA" id="ARBA00022714"/>
    </source>
</evidence>
<dbReference type="InterPro" id="IPR033658">
    <property type="entry name" value="GRX_PICOT-like"/>
</dbReference>
<dbReference type="InterPro" id="IPR002109">
    <property type="entry name" value="Glutaredoxin"/>
</dbReference>
<dbReference type="NCBIfam" id="TIGR00365">
    <property type="entry name" value="Grx4 family monothiol glutaredoxin"/>
    <property type="match status" value="1"/>
</dbReference>
<evidence type="ECO:0000256" key="6">
    <source>
        <dbReference type="ARBA" id="ARBA00067456"/>
    </source>
</evidence>
<evidence type="ECO:0000259" key="8">
    <source>
        <dbReference type="Pfam" id="PF00462"/>
    </source>
</evidence>
<dbReference type="GO" id="GO:0046872">
    <property type="term" value="F:metal ion binding"/>
    <property type="evidence" value="ECO:0007669"/>
    <property type="project" value="UniProtKB-KW"/>
</dbReference>
<organism evidence="9">
    <name type="scientific">Schizaphis graminum</name>
    <name type="common">Green bug aphid</name>
    <dbReference type="NCBI Taxonomy" id="13262"/>
    <lineage>
        <taxon>Eukaryota</taxon>
        <taxon>Metazoa</taxon>
        <taxon>Ecdysozoa</taxon>
        <taxon>Arthropoda</taxon>
        <taxon>Hexapoda</taxon>
        <taxon>Insecta</taxon>
        <taxon>Pterygota</taxon>
        <taxon>Neoptera</taxon>
        <taxon>Paraneoptera</taxon>
        <taxon>Hemiptera</taxon>
        <taxon>Sternorrhyncha</taxon>
        <taxon>Aphidomorpha</taxon>
        <taxon>Aphidoidea</taxon>
        <taxon>Aphididae</taxon>
        <taxon>Aphidini</taxon>
        <taxon>Schizaphis</taxon>
    </lineage>
</organism>
<protein>
    <recommendedName>
        <fullName evidence="6">Glutaredoxin-related protein 5, mitochondrial</fullName>
    </recommendedName>
    <alternativeName>
        <fullName evidence="7">Monothiol glutaredoxin-5</fullName>
    </alternativeName>
</protein>
<dbReference type="EMBL" id="GGMR01007218">
    <property type="protein sequence ID" value="MBY19837.1"/>
    <property type="molecule type" value="Transcribed_RNA"/>
</dbReference>
<sequence length="141" mass="15803">MTSILRQIININKTTRIGSLITYKQFLSSKSDDPIQSHIGKLVKGNKIVVFMKGVPQAPRCGFSNAVVDILNIHKAKFEAHDVLSDENLRNGIKEYSNWPTIPQVFIDGEFIGGCDIMLELHRSGELDKILDKNIQEKPVA</sequence>
<dbReference type="InterPro" id="IPR036249">
    <property type="entry name" value="Thioredoxin-like_sf"/>
</dbReference>
<evidence type="ECO:0000256" key="5">
    <source>
        <dbReference type="ARBA" id="ARBA00023284"/>
    </source>
</evidence>
<name>A0A2S2NRS7_SCHGA</name>
<proteinExistence type="predicted"/>
<evidence type="ECO:0000256" key="3">
    <source>
        <dbReference type="ARBA" id="ARBA00023004"/>
    </source>
</evidence>